<proteinExistence type="predicted"/>
<gene>
    <name evidence="2" type="ORF">JN10_0298</name>
</gene>
<dbReference type="STRING" id="476157.GCA_001663155_00445"/>
<evidence type="ECO:0000313" key="3">
    <source>
        <dbReference type="Proteomes" id="UP000320547"/>
    </source>
</evidence>
<feature type="domain" description="SnoaL-like" evidence="1">
    <location>
        <begin position="10"/>
        <end position="107"/>
    </location>
</feature>
<dbReference type="SUPFAM" id="SSF54427">
    <property type="entry name" value="NTF2-like"/>
    <property type="match status" value="1"/>
</dbReference>
<dbReference type="OrthoDB" id="1163083at2"/>
<organism evidence="2 3">
    <name type="scientific">Altererythrobacter ishigakiensis</name>
    <dbReference type="NCBI Taxonomy" id="476157"/>
    <lineage>
        <taxon>Bacteria</taxon>
        <taxon>Pseudomonadati</taxon>
        <taxon>Pseudomonadota</taxon>
        <taxon>Alphaproteobacteria</taxon>
        <taxon>Sphingomonadales</taxon>
        <taxon>Erythrobacteraceae</taxon>
        <taxon>Altererythrobacter</taxon>
    </lineage>
</organism>
<name>A0A562USU5_9SPHN</name>
<protein>
    <submittedName>
        <fullName evidence="2">SnoaL-like protein</fullName>
    </submittedName>
</protein>
<dbReference type="InterPro" id="IPR037401">
    <property type="entry name" value="SnoaL-like"/>
</dbReference>
<evidence type="ECO:0000313" key="2">
    <source>
        <dbReference type="EMBL" id="TWJ08683.1"/>
    </source>
</evidence>
<dbReference type="Pfam" id="PF12680">
    <property type="entry name" value="SnoaL_2"/>
    <property type="match status" value="1"/>
</dbReference>
<dbReference type="AlphaFoldDB" id="A0A562USU5"/>
<comment type="caution">
    <text evidence="2">The sequence shown here is derived from an EMBL/GenBank/DDBJ whole genome shotgun (WGS) entry which is preliminary data.</text>
</comment>
<accession>A0A562USU5</accession>
<dbReference type="InterPro" id="IPR032710">
    <property type="entry name" value="NTF2-like_dom_sf"/>
</dbReference>
<dbReference type="RefSeq" id="WP_067596862.1">
    <property type="nucleotide sequence ID" value="NZ_CP015963.1"/>
</dbReference>
<sequence length="135" mass="14617">MSSPAAVGLTRWHEVIEGGSDPAALASIMREDAVFHSPVVHTPQKGRPIVVAYLSAAGKTLGNDSFQYLREVVDGNTAVLEFQTVMDGIHVNGIDMITFDDEGLITDFKVMVRPLKAVNKVWEMMAAQLEKGSSS</sequence>
<evidence type="ECO:0000259" key="1">
    <source>
        <dbReference type="Pfam" id="PF12680"/>
    </source>
</evidence>
<dbReference type="EMBL" id="VLLK01000001">
    <property type="protein sequence ID" value="TWJ08683.1"/>
    <property type="molecule type" value="Genomic_DNA"/>
</dbReference>
<reference evidence="2 3" key="1">
    <citation type="submission" date="2019-07" db="EMBL/GenBank/DDBJ databases">
        <title>Genomic Encyclopedia of Archaeal and Bacterial Type Strains, Phase II (KMG-II): from individual species to whole genera.</title>
        <authorList>
            <person name="Goeker M."/>
        </authorList>
    </citation>
    <scope>NUCLEOTIDE SEQUENCE [LARGE SCALE GENOMIC DNA]</scope>
    <source>
        <strain evidence="2 3">ATCC BAA-2084</strain>
    </source>
</reference>
<keyword evidence="3" id="KW-1185">Reference proteome</keyword>
<dbReference type="Gene3D" id="3.10.450.50">
    <property type="match status" value="1"/>
</dbReference>
<dbReference type="Proteomes" id="UP000320547">
    <property type="component" value="Unassembled WGS sequence"/>
</dbReference>